<dbReference type="Pfam" id="PF14373">
    <property type="entry name" value="Imm_superinfect"/>
    <property type="match status" value="1"/>
</dbReference>
<dbReference type="AlphaFoldDB" id="A0A916T2I6"/>
<gene>
    <name evidence="3" type="ORF">GCM10011492_19720</name>
</gene>
<evidence type="ECO:0000313" key="3">
    <source>
        <dbReference type="EMBL" id="GGB29398.1"/>
    </source>
</evidence>
<feature type="region of interest" description="Disordered" evidence="1">
    <location>
        <begin position="1"/>
        <end position="86"/>
    </location>
</feature>
<keyword evidence="2" id="KW-0812">Transmembrane</keyword>
<feature type="compositionally biased region" description="Pro residues" evidence="1">
    <location>
        <begin position="68"/>
        <end position="77"/>
    </location>
</feature>
<feature type="transmembrane region" description="Helical" evidence="2">
    <location>
        <begin position="141"/>
        <end position="162"/>
    </location>
</feature>
<feature type="compositionally biased region" description="Polar residues" evidence="1">
    <location>
        <begin position="32"/>
        <end position="51"/>
    </location>
</feature>
<reference evidence="3" key="1">
    <citation type="journal article" date="2014" name="Int. J. Syst. Evol. Microbiol.">
        <title>Complete genome sequence of Corynebacterium casei LMG S-19264T (=DSM 44701T), isolated from a smear-ripened cheese.</title>
        <authorList>
            <consortium name="US DOE Joint Genome Institute (JGI-PGF)"/>
            <person name="Walter F."/>
            <person name="Albersmeier A."/>
            <person name="Kalinowski J."/>
            <person name="Ruckert C."/>
        </authorList>
    </citation>
    <scope>NUCLEOTIDE SEQUENCE</scope>
    <source>
        <strain evidence="3">CGMCC 1.15085</strain>
    </source>
</reference>
<keyword evidence="4" id="KW-1185">Reference proteome</keyword>
<comment type="caution">
    <text evidence="3">The sequence shown here is derived from an EMBL/GenBank/DDBJ whole genome shotgun (WGS) entry which is preliminary data.</text>
</comment>
<dbReference type="RefSeq" id="WP_229749625.1">
    <property type="nucleotide sequence ID" value="NZ_BMHI01000003.1"/>
</dbReference>
<feature type="transmembrane region" description="Helical" evidence="2">
    <location>
        <begin position="108"/>
        <end position="129"/>
    </location>
</feature>
<feature type="compositionally biased region" description="Basic and acidic residues" evidence="1">
    <location>
        <begin position="1"/>
        <end position="28"/>
    </location>
</feature>
<keyword evidence="2" id="KW-1133">Transmembrane helix</keyword>
<evidence type="ECO:0008006" key="5">
    <source>
        <dbReference type="Google" id="ProtNLM"/>
    </source>
</evidence>
<keyword evidence="2" id="KW-0472">Membrane</keyword>
<protein>
    <recommendedName>
        <fullName evidence="5">Superinfection immunity protein</fullName>
    </recommendedName>
</protein>
<organism evidence="3 4">
    <name type="scientific">Flexivirga endophytica</name>
    <dbReference type="NCBI Taxonomy" id="1849103"/>
    <lineage>
        <taxon>Bacteria</taxon>
        <taxon>Bacillati</taxon>
        <taxon>Actinomycetota</taxon>
        <taxon>Actinomycetes</taxon>
        <taxon>Micrococcales</taxon>
        <taxon>Dermacoccaceae</taxon>
        <taxon>Flexivirga</taxon>
    </lineage>
</organism>
<reference evidence="3" key="2">
    <citation type="submission" date="2020-09" db="EMBL/GenBank/DDBJ databases">
        <authorList>
            <person name="Sun Q."/>
            <person name="Zhou Y."/>
        </authorList>
    </citation>
    <scope>NUCLEOTIDE SEQUENCE</scope>
    <source>
        <strain evidence="3">CGMCC 1.15085</strain>
    </source>
</reference>
<evidence type="ECO:0000256" key="1">
    <source>
        <dbReference type="SAM" id="MobiDB-lite"/>
    </source>
</evidence>
<dbReference type="Proteomes" id="UP000636793">
    <property type="component" value="Unassembled WGS sequence"/>
</dbReference>
<dbReference type="EMBL" id="BMHI01000003">
    <property type="protein sequence ID" value="GGB29398.1"/>
    <property type="molecule type" value="Genomic_DNA"/>
</dbReference>
<name>A0A916T2I6_9MICO</name>
<evidence type="ECO:0000256" key="2">
    <source>
        <dbReference type="SAM" id="Phobius"/>
    </source>
</evidence>
<proteinExistence type="predicted"/>
<dbReference type="InterPro" id="IPR016410">
    <property type="entry name" value="Phage_imm"/>
</dbReference>
<evidence type="ECO:0000313" key="4">
    <source>
        <dbReference type="Proteomes" id="UP000636793"/>
    </source>
</evidence>
<sequence length="184" mass="20091">MTDHAGSSDDTTRPVRLHKDDRRSDTERIPTTPETQRFQQPPAPSTYSTPPQHYGSPPPSASPAHPQILPPQGPSPQYPMQSYAPRPVGPPPAYNSVVMTGRPGPSGAVVAIAWILAVCTFFYLLPWAIAATRNKSNQGGIFALNFLLGWSFIGWVIALVMACGTDQQTNVVVVNQAPQQHYYR</sequence>
<accession>A0A916T2I6</accession>